<dbReference type="PANTHER" id="PTHR12219:SF8">
    <property type="entry name" value="NADH DEHYDROGENASE [UBIQUINONE] IRON-SULFUR PROTEIN 4, MITOCHONDRIAL"/>
    <property type="match status" value="1"/>
</dbReference>
<protein>
    <recommendedName>
        <fullName evidence="9">ETC complex I subunit conserved region</fullName>
    </recommendedName>
</protein>
<dbReference type="GO" id="GO:0022900">
    <property type="term" value="P:electron transport chain"/>
    <property type="evidence" value="ECO:0007669"/>
    <property type="project" value="InterPro"/>
</dbReference>
<gene>
    <name evidence="7" type="ORF">OCH7691_04590</name>
</gene>
<evidence type="ECO:0008006" key="9">
    <source>
        <dbReference type="Google" id="ProtNLM"/>
    </source>
</evidence>
<evidence type="ECO:0000313" key="7">
    <source>
        <dbReference type="EMBL" id="SLN77897.1"/>
    </source>
</evidence>
<evidence type="ECO:0000256" key="5">
    <source>
        <dbReference type="ARBA" id="ARBA00022982"/>
    </source>
</evidence>
<evidence type="ECO:0000256" key="3">
    <source>
        <dbReference type="ARBA" id="ARBA00022660"/>
    </source>
</evidence>
<keyword evidence="5" id="KW-0249">Electron transport</keyword>
<dbReference type="GO" id="GO:0016020">
    <property type="term" value="C:membrane"/>
    <property type="evidence" value="ECO:0007669"/>
    <property type="project" value="UniProtKB-SubCell"/>
</dbReference>
<dbReference type="OrthoDB" id="9799572at2"/>
<evidence type="ECO:0000313" key="8">
    <source>
        <dbReference type="Proteomes" id="UP000193200"/>
    </source>
</evidence>
<dbReference type="PANTHER" id="PTHR12219">
    <property type="entry name" value="NADH-UBIQUINONE OXIDOREDUCTASE"/>
    <property type="match status" value="1"/>
</dbReference>
<proteinExistence type="predicted"/>
<dbReference type="InterPro" id="IPR006885">
    <property type="entry name" value="NADH_UbQ_FeS_4_mit-like"/>
</dbReference>
<dbReference type="Proteomes" id="UP000193200">
    <property type="component" value="Unassembled WGS sequence"/>
</dbReference>
<reference evidence="7 8" key="1">
    <citation type="submission" date="2017-03" db="EMBL/GenBank/DDBJ databases">
        <authorList>
            <person name="Afonso C.L."/>
            <person name="Miller P.J."/>
            <person name="Scott M.A."/>
            <person name="Spackman E."/>
            <person name="Goraichik I."/>
            <person name="Dimitrov K.M."/>
            <person name="Suarez D.L."/>
            <person name="Swayne D.E."/>
        </authorList>
    </citation>
    <scope>NUCLEOTIDE SEQUENCE [LARGE SCALE GENOMIC DNA]</scope>
    <source>
        <strain evidence="7 8">CECT 7691</strain>
    </source>
</reference>
<organism evidence="7 8">
    <name type="scientific">Oceanibacterium hippocampi</name>
    <dbReference type="NCBI Taxonomy" id="745714"/>
    <lineage>
        <taxon>Bacteria</taxon>
        <taxon>Pseudomonadati</taxon>
        <taxon>Pseudomonadota</taxon>
        <taxon>Alphaproteobacteria</taxon>
        <taxon>Sneathiellales</taxon>
        <taxon>Sneathiellaceae</taxon>
        <taxon>Oceanibacterium</taxon>
    </lineage>
</organism>
<dbReference type="EMBL" id="FWFR01000013">
    <property type="protein sequence ID" value="SLN77897.1"/>
    <property type="molecule type" value="Genomic_DNA"/>
</dbReference>
<keyword evidence="4" id="KW-0809">Transit peptide</keyword>
<dbReference type="Pfam" id="PF04800">
    <property type="entry name" value="NDUS4"/>
    <property type="match status" value="1"/>
</dbReference>
<dbReference type="RefSeq" id="WP_085885909.1">
    <property type="nucleotide sequence ID" value="NZ_FWFR01000013.1"/>
</dbReference>
<dbReference type="InterPro" id="IPR038532">
    <property type="entry name" value="NDUFS4-like_sf"/>
</dbReference>
<evidence type="ECO:0000256" key="2">
    <source>
        <dbReference type="ARBA" id="ARBA00022448"/>
    </source>
</evidence>
<accession>A0A1Y5U092</accession>
<keyword evidence="2" id="KW-0813">Transport</keyword>
<keyword evidence="6" id="KW-0472">Membrane</keyword>
<dbReference type="Gene3D" id="3.30.160.190">
    <property type="entry name" value="atu1810 like domain"/>
    <property type="match status" value="1"/>
</dbReference>
<keyword evidence="3" id="KW-0679">Respiratory chain</keyword>
<dbReference type="AlphaFoldDB" id="A0A1Y5U092"/>
<sequence length="104" mass="11997">MTSASLPGTARIYKPAKNAMQSGRARTRKWRLEYEPRAGHDIDPLMGWTSSRDTSGQVVMEFATREAAIVFCDQNGLAYQIFEPRERQPKIRTYADNFSFHRRV</sequence>
<evidence type="ECO:0000256" key="4">
    <source>
        <dbReference type="ARBA" id="ARBA00022946"/>
    </source>
</evidence>
<evidence type="ECO:0000256" key="1">
    <source>
        <dbReference type="ARBA" id="ARBA00004370"/>
    </source>
</evidence>
<name>A0A1Y5U092_9PROT</name>
<comment type="subcellular location">
    <subcellularLocation>
        <location evidence="1">Membrane</location>
    </subcellularLocation>
</comment>
<evidence type="ECO:0000256" key="6">
    <source>
        <dbReference type="ARBA" id="ARBA00023136"/>
    </source>
</evidence>
<dbReference type="InParanoid" id="A0A1Y5U092"/>
<keyword evidence="8" id="KW-1185">Reference proteome</keyword>